<evidence type="ECO:0000313" key="3">
    <source>
        <dbReference type="EMBL" id="KAK7792256.1"/>
    </source>
</evidence>
<feature type="compositionally biased region" description="Gly residues" evidence="1">
    <location>
        <begin position="852"/>
        <end position="869"/>
    </location>
</feature>
<comment type="caution">
    <text evidence="3">The sequence shown here is derived from an EMBL/GenBank/DDBJ whole genome shotgun (WGS) entry which is preliminary data.</text>
</comment>
<dbReference type="GO" id="GO:0003677">
    <property type="term" value="F:DNA binding"/>
    <property type="evidence" value="ECO:0007669"/>
    <property type="project" value="InterPro"/>
</dbReference>
<feature type="region of interest" description="Disordered" evidence="1">
    <location>
        <begin position="1"/>
        <end position="140"/>
    </location>
</feature>
<dbReference type="InterPro" id="IPR032675">
    <property type="entry name" value="LRR_dom_sf"/>
</dbReference>
<accession>A0AAN9VAB0</accession>
<dbReference type="Gene3D" id="3.30.890.10">
    <property type="entry name" value="Methyl-cpg-binding Protein 2, Chain A"/>
    <property type="match status" value="1"/>
</dbReference>
<dbReference type="SUPFAM" id="SSF54171">
    <property type="entry name" value="DNA-binding domain"/>
    <property type="match status" value="1"/>
</dbReference>
<gene>
    <name evidence="3" type="ORF">R5R35_000064</name>
</gene>
<dbReference type="Proteomes" id="UP001378592">
    <property type="component" value="Unassembled WGS sequence"/>
</dbReference>
<reference evidence="3 4" key="1">
    <citation type="submission" date="2024-03" db="EMBL/GenBank/DDBJ databases">
        <title>The genome assembly and annotation of the cricket Gryllus longicercus Weissman &amp; Gray.</title>
        <authorList>
            <person name="Szrajer S."/>
            <person name="Gray D."/>
            <person name="Ylla G."/>
        </authorList>
    </citation>
    <scope>NUCLEOTIDE SEQUENCE [LARGE SCALE GENOMIC DNA]</scope>
    <source>
        <strain evidence="3">DAG 2021-001</strain>
        <tissue evidence="3">Whole body minus gut</tissue>
    </source>
</reference>
<dbReference type="AlphaFoldDB" id="A0AAN9VAB0"/>
<feature type="compositionally biased region" description="Polar residues" evidence="1">
    <location>
        <begin position="873"/>
        <end position="888"/>
    </location>
</feature>
<feature type="region of interest" description="Disordered" evidence="1">
    <location>
        <begin position="316"/>
        <end position="395"/>
    </location>
</feature>
<sequence>MEVEDTDIRKPRGRRSRNNSSNSKDPKTEIMKGTNGNAEEKDSEVNDLPNGDDAAAERVRSDENSEDCVEEKEKNSKANSSSGEVEGAKDGVSAVESANGDNENHVRSGSKRGRSGNATDSDEDFMGFESNEESGKESSFSFLQSLIGKYETDGVLSDDDLTEEEKEFFQRSQENSSDAYWSGTSSPTKIDGWADALQTEELCSSNASSPSVASGFSGEAKPRGKKSYHADLSNPAYRKPLEMGWRRELVFRKMSDQSQKRLADVYYYTPSGKKVRSAREVAEHLSGTDLTDENFTFFKMALGLNDPTKEIIRDAKLRESSGTPPQKMQKLSKAAKVDGTPKTLGVKEDPSGSPKAPKNFSRGAFPRIKVTPVRSNQQQSPNRPRPIGRPKKDSLALTTEGELEIGMLPPSWKEPTAVSGARKATPPTTPVSGKTHGLQGTSRQPANTSALNELRYPLVVLERCDVGQRKFSKKPKLLTQLKPSSELVLNHQHRKTVKQKEDGYVGVPVSAENNFMQYFMQNVSVGYTALHHVFQYLKVHELLRAGRVCRMWHDLAGHPTLWKTVRMKNSQVLDWDGCAAALSKQGTQHLDLRKMLLDPSRTQEVWNQFCTAIGQISSLHHLDLCRCPSSVVERVAAQCPQLTNLTALFLSDSNLDLKSLKFLTQIEELRLKGIAVNGVKLKSPLDVLTKMTTLRHLSLTTIKDLGKANPETLKSLTQLESLELGECNDFNEAFGSECLPCLKKLTRLRLETGQMKCPTFVILNGLHTLPLLTHLELVNFDIKPGFDKALAQCTNIKRLLLIPTYLTQSATTNHMVLGGVTKLSESLVQFVWGVTHELLHVTELFVDQCEGQKGGAPKGAPVGPGGDVGGKNPLQQLPSGKKSGTSDSIPILRPVPGRDVLGAGNDVKPEEDDTSKPSPQVDILPLSQLQKLLATSLPNTKVSILKIPFNATWRQTLGETSH</sequence>
<dbReference type="EMBL" id="JAZDUA010000460">
    <property type="protein sequence ID" value="KAK7792256.1"/>
    <property type="molecule type" value="Genomic_DNA"/>
</dbReference>
<feature type="region of interest" description="Disordered" evidence="1">
    <location>
        <begin position="204"/>
        <end position="231"/>
    </location>
</feature>
<dbReference type="PROSITE" id="PS50982">
    <property type="entry name" value="MBD"/>
    <property type="match status" value="1"/>
</dbReference>
<name>A0AAN9VAB0_9ORTH</name>
<dbReference type="CDD" id="cd00122">
    <property type="entry name" value="MBD"/>
    <property type="match status" value="1"/>
</dbReference>
<protein>
    <recommendedName>
        <fullName evidence="2">MBD domain-containing protein</fullName>
    </recommendedName>
</protein>
<feature type="region of interest" description="Disordered" evidence="1">
    <location>
        <begin position="163"/>
        <end position="185"/>
    </location>
</feature>
<feature type="region of interest" description="Disordered" evidence="1">
    <location>
        <begin position="852"/>
        <end position="921"/>
    </location>
</feature>
<evidence type="ECO:0000256" key="1">
    <source>
        <dbReference type="SAM" id="MobiDB-lite"/>
    </source>
</evidence>
<dbReference type="Gene3D" id="3.80.10.10">
    <property type="entry name" value="Ribonuclease Inhibitor"/>
    <property type="match status" value="1"/>
</dbReference>
<dbReference type="SUPFAM" id="SSF81383">
    <property type="entry name" value="F-box domain"/>
    <property type="match status" value="1"/>
</dbReference>
<feature type="compositionally biased region" description="Polar residues" evidence="1">
    <location>
        <begin position="438"/>
        <end position="448"/>
    </location>
</feature>
<dbReference type="PANTHER" id="PTHR15739">
    <property type="entry name" value="ZINC FINGER PROTEIN"/>
    <property type="match status" value="1"/>
</dbReference>
<dbReference type="SUPFAM" id="SSF52047">
    <property type="entry name" value="RNI-like"/>
    <property type="match status" value="1"/>
</dbReference>
<dbReference type="InterPro" id="IPR001810">
    <property type="entry name" value="F-box_dom"/>
</dbReference>
<dbReference type="SMART" id="SM00391">
    <property type="entry name" value="MBD"/>
    <property type="match status" value="1"/>
</dbReference>
<dbReference type="InterPro" id="IPR052283">
    <property type="entry name" value="GenomicStab_NeuMorph_Reg"/>
</dbReference>
<dbReference type="Pfam" id="PF12937">
    <property type="entry name" value="F-box-like"/>
    <property type="match status" value="1"/>
</dbReference>
<dbReference type="InterPro" id="IPR016177">
    <property type="entry name" value="DNA-bd_dom_sf"/>
</dbReference>
<feature type="compositionally biased region" description="Low complexity" evidence="1">
    <location>
        <begin position="204"/>
        <end position="218"/>
    </location>
</feature>
<organism evidence="3 4">
    <name type="scientific">Gryllus longicercus</name>
    <dbReference type="NCBI Taxonomy" id="2509291"/>
    <lineage>
        <taxon>Eukaryota</taxon>
        <taxon>Metazoa</taxon>
        <taxon>Ecdysozoa</taxon>
        <taxon>Arthropoda</taxon>
        <taxon>Hexapoda</taxon>
        <taxon>Insecta</taxon>
        <taxon>Pterygota</taxon>
        <taxon>Neoptera</taxon>
        <taxon>Polyneoptera</taxon>
        <taxon>Orthoptera</taxon>
        <taxon>Ensifera</taxon>
        <taxon>Gryllidea</taxon>
        <taxon>Grylloidea</taxon>
        <taxon>Gryllidae</taxon>
        <taxon>Gryllinae</taxon>
        <taxon>Gryllus</taxon>
    </lineage>
</organism>
<evidence type="ECO:0000259" key="2">
    <source>
        <dbReference type="PROSITE" id="PS50982"/>
    </source>
</evidence>
<feature type="domain" description="MBD" evidence="2">
    <location>
        <begin position="231"/>
        <end position="302"/>
    </location>
</feature>
<keyword evidence="4" id="KW-1185">Reference proteome</keyword>
<feature type="compositionally biased region" description="Polar residues" evidence="1">
    <location>
        <begin position="170"/>
        <end position="185"/>
    </location>
</feature>
<feature type="compositionally biased region" description="Basic and acidic residues" evidence="1">
    <location>
        <begin position="1"/>
        <end position="10"/>
    </location>
</feature>
<dbReference type="Pfam" id="PF01429">
    <property type="entry name" value="MBD"/>
    <property type="match status" value="1"/>
</dbReference>
<dbReference type="InterPro" id="IPR036047">
    <property type="entry name" value="F-box-like_dom_sf"/>
</dbReference>
<evidence type="ECO:0000313" key="4">
    <source>
        <dbReference type="Proteomes" id="UP001378592"/>
    </source>
</evidence>
<feature type="region of interest" description="Disordered" evidence="1">
    <location>
        <begin position="407"/>
        <end position="448"/>
    </location>
</feature>
<dbReference type="Gene3D" id="1.20.1280.50">
    <property type="match status" value="1"/>
</dbReference>
<feature type="compositionally biased region" description="Acidic residues" evidence="1">
    <location>
        <begin position="120"/>
        <end position="132"/>
    </location>
</feature>
<feature type="compositionally biased region" description="Polar residues" evidence="1">
    <location>
        <begin position="373"/>
        <end position="382"/>
    </location>
</feature>
<dbReference type="InterPro" id="IPR001739">
    <property type="entry name" value="Methyl_CpG_DNA-bd"/>
</dbReference>
<proteinExistence type="predicted"/>
<dbReference type="PANTHER" id="PTHR15739:SF5">
    <property type="entry name" value="LD23158P"/>
    <property type="match status" value="1"/>
</dbReference>